<feature type="transmembrane region" description="Helical" evidence="1">
    <location>
        <begin position="16"/>
        <end position="35"/>
    </location>
</feature>
<evidence type="ECO:0000313" key="2">
    <source>
        <dbReference type="EMBL" id="ERL91892.1"/>
    </source>
</evidence>
<evidence type="ECO:0000313" key="5">
    <source>
        <dbReference type="Proteomes" id="UP000030742"/>
    </source>
</evidence>
<keyword evidence="1" id="KW-0472">Membrane</keyword>
<feature type="transmembrane region" description="Helical" evidence="1">
    <location>
        <begin position="78"/>
        <end position="97"/>
    </location>
</feature>
<evidence type="ECO:0000313" key="4">
    <source>
        <dbReference type="Proteomes" id="UP000019118"/>
    </source>
</evidence>
<keyword evidence="1" id="KW-0812">Transmembrane</keyword>
<accession>U4UFV2</accession>
<evidence type="ECO:0000256" key="1">
    <source>
        <dbReference type="SAM" id="Phobius"/>
    </source>
</evidence>
<dbReference type="EMBL" id="KB632306">
    <property type="protein sequence ID" value="ERL91892.1"/>
    <property type="molecule type" value="Genomic_DNA"/>
</dbReference>
<organism evidence="2 5">
    <name type="scientific">Dendroctonus ponderosae</name>
    <name type="common">Mountain pine beetle</name>
    <dbReference type="NCBI Taxonomy" id="77166"/>
    <lineage>
        <taxon>Eukaryota</taxon>
        <taxon>Metazoa</taxon>
        <taxon>Ecdysozoa</taxon>
        <taxon>Arthropoda</taxon>
        <taxon>Hexapoda</taxon>
        <taxon>Insecta</taxon>
        <taxon>Pterygota</taxon>
        <taxon>Neoptera</taxon>
        <taxon>Endopterygota</taxon>
        <taxon>Coleoptera</taxon>
        <taxon>Polyphaga</taxon>
        <taxon>Cucujiformia</taxon>
        <taxon>Curculionidae</taxon>
        <taxon>Scolytinae</taxon>
        <taxon>Dendroctonus</taxon>
    </lineage>
</organism>
<proteinExistence type="predicted"/>
<dbReference type="KEGG" id="dpa:109534816"/>
<keyword evidence="1" id="KW-1133">Transmembrane helix</keyword>
<protein>
    <recommendedName>
        <fullName evidence="6">MARVEL domain-containing protein</fullName>
    </recommendedName>
</protein>
<dbReference type="EnsemblMetazoa" id="XM_019900597.1">
    <property type="protein sequence ID" value="XP_019756156.1"/>
    <property type="gene ID" value="LOC109534816"/>
</dbReference>
<gene>
    <name evidence="3" type="primary">109534816</name>
    <name evidence="2" type="ORF">D910_09216</name>
</gene>
<keyword evidence="4" id="KW-1185">Reference proteome</keyword>
<name>U4UFV2_DENPD</name>
<dbReference type="AlphaFoldDB" id="U4UFV2"/>
<dbReference type="Proteomes" id="UP000030742">
    <property type="component" value="Unassembled WGS sequence"/>
</dbReference>
<dbReference type="OrthoDB" id="6758492at2759"/>
<reference evidence="4 5" key="1">
    <citation type="journal article" date="2013" name="Genome Biol.">
        <title>Draft genome of the mountain pine beetle, Dendroctonus ponderosae Hopkins, a major forest pest.</title>
        <authorList>
            <person name="Keeling C.I."/>
            <person name="Yuen M.M."/>
            <person name="Liao N.Y."/>
            <person name="Docking T.R."/>
            <person name="Chan S.K."/>
            <person name="Taylor G.A."/>
            <person name="Palmquist D.L."/>
            <person name="Jackman S.D."/>
            <person name="Nguyen A."/>
            <person name="Li M."/>
            <person name="Henderson H."/>
            <person name="Janes J.K."/>
            <person name="Zhao Y."/>
            <person name="Pandoh P."/>
            <person name="Moore R."/>
            <person name="Sperling F.A."/>
            <person name="Huber D.P."/>
            <person name="Birol I."/>
            <person name="Jones S.J."/>
            <person name="Bohlmann J."/>
        </authorList>
    </citation>
    <scope>NUCLEOTIDE SEQUENCE</scope>
</reference>
<evidence type="ECO:0000313" key="3">
    <source>
        <dbReference type="EnsemblMetazoa" id="XP_019756156.1"/>
    </source>
</evidence>
<sequence length="150" mass="17916">MSVCKWFSFSHRRWRVIAVAWVHMILVLYGIYVTADDRINEQYPVNAYEIVYALCYYIVHFVLITLLVLGINNNWSILYVPWIIVFFAVFTAASYLWIESILKESISSIVAWLTNVTVLSFVWFGWWCVTKDFLNVRQKRQFEVRRSEAR</sequence>
<feature type="transmembrane region" description="Helical" evidence="1">
    <location>
        <begin position="50"/>
        <end position="71"/>
    </location>
</feature>
<reference evidence="3" key="2">
    <citation type="submission" date="2024-08" db="UniProtKB">
        <authorList>
            <consortium name="EnsemblMetazoa"/>
        </authorList>
    </citation>
    <scope>IDENTIFICATION</scope>
</reference>
<evidence type="ECO:0008006" key="6">
    <source>
        <dbReference type="Google" id="ProtNLM"/>
    </source>
</evidence>
<feature type="transmembrane region" description="Helical" evidence="1">
    <location>
        <begin position="109"/>
        <end position="129"/>
    </location>
</feature>
<dbReference type="Proteomes" id="UP000019118">
    <property type="component" value="Unassembled WGS sequence"/>
</dbReference>